<evidence type="ECO:0000256" key="3">
    <source>
        <dbReference type="ARBA" id="ARBA00022771"/>
    </source>
</evidence>
<feature type="domain" description="C2H2-type" evidence="7">
    <location>
        <begin position="685"/>
        <end position="713"/>
    </location>
</feature>
<keyword evidence="4" id="KW-0862">Zinc</keyword>
<feature type="domain" description="C2H2-type" evidence="7">
    <location>
        <begin position="845"/>
        <end position="872"/>
    </location>
</feature>
<keyword evidence="1" id="KW-0479">Metal-binding</keyword>
<name>A0A7R8ULN3_HERIL</name>
<dbReference type="GO" id="GO:0045944">
    <property type="term" value="P:positive regulation of transcription by RNA polymerase II"/>
    <property type="evidence" value="ECO:0007669"/>
    <property type="project" value="TreeGrafter"/>
</dbReference>
<dbReference type="PROSITE" id="PS50157">
    <property type="entry name" value="ZINC_FINGER_C2H2_2"/>
    <property type="match status" value="4"/>
</dbReference>
<dbReference type="InterPro" id="IPR050688">
    <property type="entry name" value="Zinc_finger/UBP_domain"/>
</dbReference>
<reference evidence="8 9" key="1">
    <citation type="submission" date="2020-11" db="EMBL/GenBank/DDBJ databases">
        <authorList>
            <person name="Wallbank WR R."/>
            <person name="Pardo Diaz C."/>
            <person name="Kozak K."/>
            <person name="Martin S."/>
            <person name="Jiggins C."/>
            <person name="Moest M."/>
            <person name="Warren A I."/>
            <person name="Generalovic N T."/>
            <person name="Byers J.R.P. K."/>
            <person name="Montejo-Kovacevich G."/>
            <person name="Yen C E."/>
        </authorList>
    </citation>
    <scope>NUCLEOTIDE SEQUENCE [LARGE SCALE GENOMIC DNA]</scope>
</reference>
<dbReference type="EMBL" id="LR899010">
    <property type="protein sequence ID" value="CAD7083120.1"/>
    <property type="molecule type" value="Genomic_DNA"/>
</dbReference>
<dbReference type="PANTHER" id="PTHR24403:SF67">
    <property type="entry name" value="FI01116P-RELATED"/>
    <property type="match status" value="1"/>
</dbReference>
<dbReference type="GO" id="GO:0008270">
    <property type="term" value="F:zinc ion binding"/>
    <property type="evidence" value="ECO:0007669"/>
    <property type="project" value="UniProtKB-KW"/>
</dbReference>
<dbReference type="InParanoid" id="A0A7R8ULN3"/>
<gene>
    <name evidence="8" type="ORF">HERILL_LOCUS6102</name>
</gene>
<dbReference type="PANTHER" id="PTHR24403">
    <property type="entry name" value="ZINC FINGER PROTEIN"/>
    <property type="match status" value="1"/>
</dbReference>
<dbReference type="InterPro" id="IPR036236">
    <property type="entry name" value="Znf_C2H2_sf"/>
</dbReference>
<accession>A0A7R8ULN3</accession>
<dbReference type="FunCoup" id="A0A7R8ULN3">
    <property type="interactions" value="488"/>
</dbReference>
<feature type="domain" description="C2H2-type" evidence="7">
    <location>
        <begin position="807"/>
        <end position="835"/>
    </location>
</feature>
<dbReference type="AlphaFoldDB" id="A0A7R8ULN3"/>
<dbReference type="GO" id="GO:0005634">
    <property type="term" value="C:nucleus"/>
    <property type="evidence" value="ECO:0007669"/>
    <property type="project" value="TreeGrafter"/>
</dbReference>
<feature type="region of interest" description="Disordered" evidence="6">
    <location>
        <begin position="433"/>
        <end position="458"/>
    </location>
</feature>
<dbReference type="Gene3D" id="3.30.160.60">
    <property type="entry name" value="Classic Zinc Finger"/>
    <property type="match status" value="4"/>
</dbReference>
<evidence type="ECO:0000313" key="9">
    <source>
        <dbReference type="Proteomes" id="UP000594454"/>
    </source>
</evidence>
<evidence type="ECO:0000256" key="4">
    <source>
        <dbReference type="ARBA" id="ARBA00022833"/>
    </source>
</evidence>
<evidence type="ECO:0000259" key="7">
    <source>
        <dbReference type="PROSITE" id="PS50157"/>
    </source>
</evidence>
<organism evidence="8 9">
    <name type="scientific">Hermetia illucens</name>
    <name type="common">Black soldier fly</name>
    <dbReference type="NCBI Taxonomy" id="343691"/>
    <lineage>
        <taxon>Eukaryota</taxon>
        <taxon>Metazoa</taxon>
        <taxon>Ecdysozoa</taxon>
        <taxon>Arthropoda</taxon>
        <taxon>Hexapoda</taxon>
        <taxon>Insecta</taxon>
        <taxon>Pterygota</taxon>
        <taxon>Neoptera</taxon>
        <taxon>Endopterygota</taxon>
        <taxon>Diptera</taxon>
        <taxon>Brachycera</taxon>
        <taxon>Stratiomyomorpha</taxon>
        <taxon>Stratiomyidae</taxon>
        <taxon>Hermetiinae</taxon>
        <taxon>Hermetia</taxon>
    </lineage>
</organism>
<evidence type="ECO:0000256" key="5">
    <source>
        <dbReference type="PROSITE-ProRule" id="PRU00042"/>
    </source>
</evidence>
<dbReference type="Proteomes" id="UP000594454">
    <property type="component" value="Chromosome 2"/>
</dbReference>
<sequence>MNDFENSFITNGDLMQDVELFQPSDGEILPCEEPIPQSLHLDQLTAELPTARIFVKIPNNFLDPQNSTQCKAQQRDAQNQEEIKSEPIKFELGENHPPENAILVRSEPQGEAVSDIAPNLITARPKNVVKCFKCTQCLFASAFENRLNQHLSESHPQQAEVNDIRSSNNVVKKTRKCPACDNEFLARKALEVHLELDHEMPMSEIQNFIEDRNETHQPAPMPVPEQRPNRIFIKSVDVLRQPETNFVNTEIIQPFSDPSPTLDSCPQSGPIYIDLINTDSPSQVILPSLISSHENSSDGTFRTNSCAPIPEDVSSPKPAPNTACKAKIYIKNVDILKEPILVPPISAYPSNILNANDKLELFPLDENQSSLDIYDLNTNMLKTSNCFSGTEFSAPPAFENSQKKLPNVLHLRTVDELNLMNMNEVQNLLAPLPEQSTNNNHMTHQASSIPSSENSKSSDEVRLLNNSTPYIIPDLPYNADTSFSISENELMPANWSSYYNFEDLENATVTPLKLQPESIPNSTHFDLNTPQQIIDLENDQDILFVCAQELIADSGVFNSPEKIHDEILFPMFNKEEHPNTENTESQRAEVVEIEDDLNQQGAIENEPEKMETTTAPVAEGNAAPIPEKGRIYVADNLMEDRSDKVEIELSTIRRSRGRPVGSKKTGITKLRKSNANASAEDLGYHKCDLDCAYRFKDKSKLEYHKKCHTSSSQKMLCPECNQNDFCSWNTLHTHLWRQHKIDMELYSCEFCSFKTPILSRLTNTHIKIHSDDRNFKCDQCNKAFKNSKQLKDHRRLHRLSTLPQEAHVCQECNSSFGRLKTLREHIKKKHTEKEGSTTDVNATRLQCDRCSYDTVDHNALRRHKMTHENGKQYQCQFCDYMCIQSTMYQKHIRQRHPEHASEVILQCAHCNFCTINRRYYNVHIAKHKNVSTPEMNTSSCDNAQDCSDDREEETSMQAAYVLAEAVSGSFDKDDYQIMDLDRSSVIDLYDDSNSLRILDLDHNSIHCEVDNRHKIKVKSDSVLTDPSKFCTLEPIPMPDLQIL</sequence>
<keyword evidence="3 5" id="KW-0863">Zinc-finger</keyword>
<dbReference type="FunFam" id="3.30.160.60:FF:001864">
    <property type="entry name" value="zinc finger protein 883-like"/>
    <property type="match status" value="1"/>
</dbReference>
<evidence type="ECO:0000256" key="1">
    <source>
        <dbReference type="ARBA" id="ARBA00022723"/>
    </source>
</evidence>
<evidence type="ECO:0000313" key="8">
    <source>
        <dbReference type="EMBL" id="CAD7083120.1"/>
    </source>
</evidence>
<evidence type="ECO:0000256" key="2">
    <source>
        <dbReference type="ARBA" id="ARBA00022737"/>
    </source>
</evidence>
<feature type="domain" description="C2H2-type" evidence="7">
    <location>
        <begin position="775"/>
        <end position="797"/>
    </location>
</feature>
<dbReference type="OrthoDB" id="5876240at2759"/>
<dbReference type="PROSITE" id="PS00028">
    <property type="entry name" value="ZINC_FINGER_C2H2_1"/>
    <property type="match status" value="5"/>
</dbReference>
<keyword evidence="2" id="KW-0677">Repeat</keyword>
<dbReference type="SMART" id="SM00355">
    <property type="entry name" value="ZnF_C2H2"/>
    <property type="match status" value="10"/>
</dbReference>
<dbReference type="OMA" id="NVHIAKH"/>
<dbReference type="SUPFAM" id="SSF57667">
    <property type="entry name" value="beta-beta-alpha zinc fingers"/>
    <property type="match status" value="2"/>
</dbReference>
<protein>
    <recommendedName>
        <fullName evidence="7">C2H2-type domain-containing protein</fullName>
    </recommendedName>
</protein>
<keyword evidence="9" id="KW-1185">Reference proteome</keyword>
<proteinExistence type="predicted"/>
<evidence type="ECO:0000256" key="6">
    <source>
        <dbReference type="SAM" id="MobiDB-lite"/>
    </source>
</evidence>
<feature type="compositionally biased region" description="Polar residues" evidence="6">
    <location>
        <begin position="434"/>
        <end position="446"/>
    </location>
</feature>
<dbReference type="InterPro" id="IPR013087">
    <property type="entry name" value="Znf_C2H2_type"/>
</dbReference>